<feature type="domain" description="Xylose isomerase-like TIM barrel" evidence="1">
    <location>
        <begin position="29"/>
        <end position="273"/>
    </location>
</feature>
<dbReference type="InterPro" id="IPR036237">
    <property type="entry name" value="Xyl_isomerase-like_sf"/>
</dbReference>
<keyword evidence="2" id="KW-0413">Isomerase</keyword>
<dbReference type="Gene3D" id="3.20.20.150">
    <property type="entry name" value="Divalent-metal-dependent TIM barrel enzymes"/>
    <property type="match status" value="1"/>
</dbReference>
<comment type="caution">
    <text evidence="2">The sequence shown here is derived from an EMBL/GenBank/DDBJ whole genome shotgun (WGS) entry which is preliminary data.</text>
</comment>
<dbReference type="InterPro" id="IPR050312">
    <property type="entry name" value="IolE/XylAMocC-like"/>
</dbReference>
<gene>
    <name evidence="2" type="ORF">ENN51_04935</name>
</gene>
<dbReference type="AlphaFoldDB" id="A0A7V0T5L2"/>
<evidence type="ECO:0000259" key="1">
    <source>
        <dbReference type="Pfam" id="PF01261"/>
    </source>
</evidence>
<organism evidence="2">
    <name type="scientific">candidate division WOR-3 bacterium</name>
    <dbReference type="NCBI Taxonomy" id="2052148"/>
    <lineage>
        <taxon>Bacteria</taxon>
        <taxon>Bacteria division WOR-3</taxon>
    </lineage>
</organism>
<sequence length="283" mass="31456">MHPDSVRTAVSRRFGLQVLFDFDDIAEALRFAAAHGFGVLELNLGNLDFSHGLADARTRRGIRSLAGQLGIRLAAHAIEGPSLFVPDRAVMRDTVRTLKRLLDRAESAGIENVVMHLGFEMFYACRDRGHHPHEHYPEFYEQLLGDALANLKSHAAGRARLCIENVGGFRFGFVHRLLDRLLGGNLGLCYDVGHNAILAPAARRTEASLYARHRGQVFHSHLHDNHGRQDEHLVPGQGTANLRSYLRFLLTTPALLVLEVRPKEAALAGREHLLPMLQGRRGG</sequence>
<dbReference type="GO" id="GO:0016853">
    <property type="term" value="F:isomerase activity"/>
    <property type="evidence" value="ECO:0007669"/>
    <property type="project" value="UniProtKB-KW"/>
</dbReference>
<protein>
    <submittedName>
        <fullName evidence="2">Sugar phosphate isomerase/epimerase</fullName>
    </submittedName>
</protein>
<dbReference type="EMBL" id="DSBX01000190">
    <property type="protein sequence ID" value="HDQ99614.1"/>
    <property type="molecule type" value="Genomic_DNA"/>
</dbReference>
<dbReference type="Proteomes" id="UP000885672">
    <property type="component" value="Unassembled WGS sequence"/>
</dbReference>
<accession>A0A7V0T5L2</accession>
<name>A0A7V0T5L2_UNCW3</name>
<dbReference type="InterPro" id="IPR013022">
    <property type="entry name" value="Xyl_isomerase-like_TIM-brl"/>
</dbReference>
<reference evidence="2" key="1">
    <citation type="journal article" date="2020" name="mSystems">
        <title>Genome- and Community-Level Interaction Insights into Carbon Utilization and Element Cycling Functions of Hydrothermarchaeota in Hydrothermal Sediment.</title>
        <authorList>
            <person name="Zhou Z."/>
            <person name="Liu Y."/>
            <person name="Xu W."/>
            <person name="Pan J."/>
            <person name="Luo Z.H."/>
            <person name="Li M."/>
        </authorList>
    </citation>
    <scope>NUCLEOTIDE SEQUENCE [LARGE SCALE GENOMIC DNA]</scope>
    <source>
        <strain evidence="2">SpSt-1182</strain>
    </source>
</reference>
<evidence type="ECO:0000313" key="2">
    <source>
        <dbReference type="EMBL" id="HDQ99614.1"/>
    </source>
</evidence>
<dbReference type="PANTHER" id="PTHR12110">
    <property type="entry name" value="HYDROXYPYRUVATE ISOMERASE"/>
    <property type="match status" value="1"/>
</dbReference>
<dbReference type="Pfam" id="PF01261">
    <property type="entry name" value="AP_endonuc_2"/>
    <property type="match status" value="1"/>
</dbReference>
<dbReference type="SUPFAM" id="SSF51658">
    <property type="entry name" value="Xylose isomerase-like"/>
    <property type="match status" value="1"/>
</dbReference>
<proteinExistence type="predicted"/>